<gene>
    <name evidence="3" type="ORF">EDD79_105910</name>
</gene>
<dbReference type="InterPro" id="IPR058371">
    <property type="entry name" value="DUF8058"/>
</dbReference>
<dbReference type="Pfam" id="PF26247">
    <property type="entry name" value="DUF8058"/>
    <property type="match status" value="1"/>
</dbReference>
<feature type="transmembrane region" description="Helical" evidence="1">
    <location>
        <begin position="95"/>
        <end position="116"/>
    </location>
</feature>
<dbReference type="AlphaFoldDB" id="A0A4R2T0S7"/>
<proteinExistence type="predicted"/>
<keyword evidence="1" id="KW-0812">Transmembrane</keyword>
<evidence type="ECO:0000259" key="2">
    <source>
        <dbReference type="Pfam" id="PF26247"/>
    </source>
</evidence>
<accession>A0A4R2T0S7</accession>
<evidence type="ECO:0000313" key="4">
    <source>
        <dbReference type="Proteomes" id="UP000295504"/>
    </source>
</evidence>
<evidence type="ECO:0000313" key="3">
    <source>
        <dbReference type="EMBL" id="TCP95495.1"/>
    </source>
</evidence>
<dbReference type="RefSeq" id="WP_132849679.1">
    <property type="nucleotide sequence ID" value="NZ_CP058648.1"/>
</dbReference>
<reference evidence="3 4" key="1">
    <citation type="submission" date="2019-03" db="EMBL/GenBank/DDBJ databases">
        <title>Genomic Encyclopedia of Type Strains, Phase IV (KMG-IV): sequencing the most valuable type-strain genomes for metagenomic binning, comparative biology and taxonomic classification.</title>
        <authorList>
            <person name="Goeker M."/>
        </authorList>
    </citation>
    <scope>NUCLEOTIDE SEQUENCE [LARGE SCALE GENOMIC DNA]</scope>
    <source>
        <strain evidence="3 4">DSM 100013</strain>
    </source>
</reference>
<feature type="transmembrane region" description="Helical" evidence="1">
    <location>
        <begin position="7"/>
        <end position="27"/>
    </location>
</feature>
<keyword evidence="1" id="KW-0472">Membrane</keyword>
<organism evidence="3 4">
    <name type="scientific">Serpentinicella alkaliphila</name>
    <dbReference type="NCBI Taxonomy" id="1734049"/>
    <lineage>
        <taxon>Bacteria</taxon>
        <taxon>Bacillati</taxon>
        <taxon>Bacillota</taxon>
        <taxon>Clostridia</taxon>
        <taxon>Peptostreptococcales</taxon>
        <taxon>Natronincolaceae</taxon>
        <taxon>Serpentinicella</taxon>
    </lineage>
</organism>
<feature type="transmembrane region" description="Helical" evidence="1">
    <location>
        <begin position="68"/>
        <end position="89"/>
    </location>
</feature>
<keyword evidence="1" id="KW-1133">Transmembrane helix</keyword>
<comment type="caution">
    <text evidence="3">The sequence shown here is derived from an EMBL/GenBank/DDBJ whole genome shotgun (WGS) entry which is preliminary data.</text>
</comment>
<dbReference type="OrthoDB" id="2087055at2"/>
<protein>
    <recommendedName>
        <fullName evidence="2">DUF8058 domain-containing protein</fullName>
    </recommendedName>
</protein>
<dbReference type="EMBL" id="SLYC01000059">
    <property type="protein sequence ID" value="TCP95495.1"/>
    <property type="molecule type" value="Genomic_DNA"/>
</dbReference>
<feature type="transmembrane region" description="Helical" evidence="1">
    <location>
        <begin position="39"/>
        <end position="61"/>
    </location>
</feature>
<dbReference type="Proteomes" id="UP000295504">
    <property type="component" value="Unassembled WGS sequence"/>
</dbReference>
<name>A0A4R2T0S7_9FIRM</name>
<keyword evidence="4" id="KW-1185">Reference proteome</keyword>
<sequence>MRKVTAFYCIIVGISMLSMWIMLFVTGAIPELETEPMRIIMHMLAEFVTAILLISSGFGLLKQRSWGYNCYLISTGALIYTLIQSPGYYMELEELPFVIMFVILFIITFTLLIISLSKRKEYSRKNYYL</sequence>
<feature type="domain" description="DUF8058" evidence="2">
    <location>
        <begin position="1"/>
        <end position="126"/>
    </location>
</feature>
<evidence type="ECO:0000256" key="1">
    <source>
        <dbReference type="SAM" id="Phobius"/>
    </source>
</evidence>